<dbReference type="EMBL" id="JANAVB010015397">
    <property type="protein sequence ID" value="KAJ6833214.1"/>
    <property type="molecule type" value="Genomic_DNA"/>
</dbReference>
<feature type="region of interest" description="Disordered" evidence="1">
    <location>
        <begin position="1"/>
        <end position="45"/>
    </location>
</feature>
<keyword evidence="3" id="KW-1185">Reference proteome</keyword>
<proteinExistence type="predicted"/>
<reference evidence="2" key="2">
    <citation type="submission" date="2023-04" db="EMBL/GenBank/DDBJ databases">
        <authorList>
            <person name="Bruccoleri R.E."/>
            <person name="Oakeley E.J."/>
            <person name="Faust A.-M."/>
            <person name="Dessus-Babus S."/>
            <person name="Altorfer M."/>
            <person name="Burckhardt D."/>
            <person name="Oertli M."/>
            <person name="Naumann U."/>
            <person name="Petersen F."/>
            <person name="Wong J."/>
        </authorList>
    </citation>
    <scope>NUCLEOTIDE SEQUENCE</scope>
    <source>
        <strain evidence="2">GSM-AAB239-AS_SAM_17_03QT</strain>
        <tissue evidence="2">Leaf</tissue>
    </source>
</reference>
<evidence type="ECO:0000256" key="1">
    <source>
        <dbReference type="SAM" id="MobiDB-lite"/>
    </source>
</evidence>
<sequence>MADYGDGAGSSARPGRGVESDGSGRRGQWSRSNRSTMAKMRHERERVSQCTIYIDLLTRTPDSVSGVSDTG</sequence>
<gene>
    <name evidence="2" type="ORF">M6B38_341525</name>
</gene>
<dbReference type="AlphaFoldDB" id="A0AAX6GXJ2"/>
<evidence type="ECO:0000313" key="3">
    <source>
        <dbReference type="Proteomes" id="UP001140949"/>
    </source>
</evidence>
<dbReference type="Proteomes" id="UP001140949">
    <property type="component" value="Unassembled WGS sequence"/>
</dbReference>
<evidence type="ECO:0000313" key="2">
    <source>
        <dbReference type="EMBL" id="KAJ6833214.1"/>
    </source>
</evidence>
<reference evidence="2" key="1">
    <citation type="journal article" date="2023" name="GigaByte">
        <title>Genome assembly of the bearded iris, Iris pallida Lam.</title>
        <authorList>
            <person name="Bruccoleri R.E."/>
            <person name="Oakeley E.J."/>
            <person name="Faust A.M.E."/>
            <person name="Altorfer M."/>
            <person name="Dessus-Babus S."/>
            <person name="Burckhardt D."/>
            <person name="Oertli M."/>
            <person name="Naumann U."/>
            <person name="Petersen F."/>
            <person name="Wong J."/>
        </authorList>
    </citation>
    <scope>NUCLEOTIDE SEQUENCE</scope>
    <source>
        <strain evidence="2">GSM-AAB239-AS_SAM_17_03QT</strain>
    </source>
</reference>
<comment type="caution">
    <text evidence="2">The sequence shown here is derived from an EMBL/GenBank/DDBJ whole genome shotgun (WGS) entry which is preliminary data.</text>
</comment>
<protein>
    <submittedName>
        <fullName evidence="2">Formin-like protein 20</fullName>
    </submittedName>
</protein>
<accession>A0AAX6GXJ2</accession>
<organism evidence="2 3">
    <name type="scientific">Iris pallida</name>
    <name type="common">Sweet iris</name>
    <dbReference type="NCBI Taxonomy" id="29817"/>
    <lineage>
        <taxon>Eukaryota</taxon>
        <taxon>Viridiplantae</taxon>
        <taxon>Streptophyta</taxon>
        <taxon>Embryophyta</taxon>
        <taxon>Tracheophyta</taxon>
        <taxon>Spermatophyta</taxon>
        <taxon>Magnoliopsida</taxon>
        <taxon>Liliopsida</taxon>
        <taxon>Asparagales</taxon>
        <taxon>Iridaceae</taxon>
        <taxon>Iridoideae</taxon>
        <taxon>Irideae</taxon>
        <taxon>Iris</taxon>
    </lineage>
</organism>
<name>A0AAX6GXJ2_IRIPA</name>